<dbReference type="InterPro" id="IPR001343">
    <property type="entry name" value="Hemolysn_Ca-bd"/>
</dbReference>
<accession>A0A1I3ZRW9</accession>
<evidence type="ECO:0000256" key="1">
    <source>
        <dbReference type="ARBA" id="ARBA00004370"/>
    </source>
</evidence>
<dbReference type="AlphaFoldDB" id="A0A1I3ZRW9"/>
<evidence type="ECO:0000313" key="10">
    <source>
        <dbReference type="Proteomes" id="UP000198804"/>
    </source>
</evidence>
<dbReference type="GO" id="GO:0005576">
    <property type="term" value="C:extracellular region"/>
    <property type="evidence" value="ECO:0007669"/>
    <property type="project" value="UniProtKB-SubCell"/>
</dbReference>
<keyword evidence="6" id="KW-0843">Virulence</keyword>
<evidence type="ECO:0000256" key="3">
    <source>
        <dbReference type="ARBA" id="ARBA00022525"/>
    </source>
</evidence>
<evidence type="ECO:0000313" key="9">
    <source>
        <dbReference type="EMBL" id="SFK46845.1"/>
    </source>
</evidence>
<dbReference type="InterPro" id="IPR011049">
    <property type="entry name" value="Serralysin-like_metalloprot_C"/>
</dbReference>
<gene>
    <name evidence="9" type="ORF">SAMN04488125_10267</name>
</gene>
<keyword evidence="5" id="KW-0677">Repeat</keyword>
<dbReference type="Proteomes" id="UP000198804">
    <property type="component" value="Unassembled WGS sequence"/>
</dbReference>
<evidence type="ECO:0000256" key="8">
    <source>
        <dbReference type="SAM" id="MobiDB-lite"/>
    </source>
</evidence>
<dbReference type="GO" id="GO:0090729">
    <property type="term" value="F:toxin activity"/>
    <property type="evidence" value="ECO:0007669"/>
    <property type="project" value="UniProtKB-KW"/>
</dbReference>
<dbReference type="InterPro" id="IPR003995">
    <property type="entry name" value="RTX_toxin_determinant-A"/>
</dbReference>
<dbReference type="GO" id="GO:0005509">
    <property type="term" value="F:calcium ion binding"/>
    <property type="evidence" value="ECO:0007669"/>
    <property type="project" value="InterPro"/>
</dbReference>
<dbReference type="PANTHER" id="PTHR38340">
    <property type="entry name" value="S-LAYER PROTEIN"/>
    <property type="match status" value="1"/>
</dbReference>
<dbReference type="PRINTS" id="PR01488">
    <property type="entry name" value="RTXTOXINA"/>
</dbReference>
<dbReference type="GO" id="GO:0016020">
    <property type="term" value="C:membrane"/>
    <property type="evidence" value="ECO:0007669"/>
    <property type="project" value="UniProtKB-SubCell"/>
</dbReference>
<dbReference type="PANTHER" id="PTHR38340:SF1">
    <property type="entry name" value="S-LAYER PROTEIN"/>
    <property type="match status" value="1"/>
</dbReference>
<keyword evidence="4" id="KW-0800">Toxin</keyword>
<dbReference type="Pfam" id="PF00353">
    <property type="entry name" value="HemolysinCabind"/>
    <property type="match status" value="7"/>
</dbReference>
<dbReference type="STRING" id="414703.SAMN04488125_10267"/>
<dbReference type="Gene3D" id="2.150.10.10">
    <property type="entry name" value="Serralysin-like metalloprotease, C-terminal"/>
    <property type="match status" value="4"/>
</dbReference>
<dbReference type="RefSeq" id="WP_131803735.1">
    <property type="nucleotide sequence ID" value="NZ_FOSV01000002.1"/>
</dbReference>
<dbReference type="EMBL" id="FOSV01000002">
    <property type="protein sequence ID" value="SFK46845.1"/>
    <property type="molecule type" value="Genomic_DNA"/>
</dbReference>
<keyword evidence="3" id="KW-0964">Secreted</keyword>
<keyword evidence="10" id="KW-1185">Reference proteome</keyword>
<dbReference type="SUPFAM" id="SSF51120">
    <property type="entry name" value="beta-Roll"/>
    <property type="match status" value="5"/>
</dbReference>
<evidence type="ECO:0000256" key="5">
    <source>
        <dbReference type="ARBA" id="ARBA00022737"/>
    </source>
</evidence>
<dbReference type="OrthoDB" id="733404at2"/>
<dbReference type="PRINTS" id="PR00313">
    <property type="entry name" value="CABNDNGRPT"/>
</dbReference>
<keyword evidence="7" id="KW-0472">Membrane</keyword>
<dbReference type="InterPro" id="IPR050557">
    <property type="entry name" value="RTX_toxin/Mannuronan_C5-epim"/>
</dbReference>
<evidence type="ECO:0000256" key="4">
    <source>
        <dbReference type="ARBA" id="ARBA00022656"/>
    </source>
</evidence>
<evidence type="ECO:0000256" key="6">
    <source>
        <dbReference type="ARBA" id="ARBA00023026"/>
    </source>
</evidence>
<name>A0A1I3ZRW9_9HYPH</name>
<reference evidence="10" key="1">
    <citation type="submission" date="2016-10" db="EMBL/GenBank/DDBJ databases">
        <authorList>
            <person name="Varghese N."/>
            <person name="Submissions S."/>
        </authorList>
    </citation>
    <scope>NUCLEOTIDE SEQUENCE [LARGE SCALE GENOMIC DNA]</scope>
    <source>
        <strain evidence="10">CGMCC 1.6474</strain>
    </source>
</reference>
<feature type="compositionally biased region" description="Basic and acidic residues" evidence="8">
    <location>
        <begin position="240"/>
        <end position="252"/>
    </location>
</feature>
<sequence length="994" mass="101141">MAVKDNKSEIVIAYVDAGTKVKTGEVDTIVGTDLPDRIDGNIQVGAYGIWSNGQTVARTGRIFGNSQTLSGGRGDDSVGASMGGAVGIGGFAIIETNTVRLSGDEGSDGLSFGMGGSAYKGSGYTIRNNDVSLSGGAGDDRLSLSFTKSFLDPEATLNLTSNRIAAEGGDGNDQFSIETNFKDASNRVSVGGGAGTDKLTFRYIGADAVIADLQAGTIDTLGITVTGVESFEIRSGTGDDQLKGGAGDDRLDASTGGGALSGGSGNDRLIASLFAAPGADDAPVATEGQRLSLSGDAGDDWMTADSSIRGARAADNTVIVSGGLGADAVSLEIEADDATVVGNGFTVETGKGGDRISGGFDADASQITGNAITLKAGDDDDSLRFELKAEAEEGGAASVSGNTVTLAGEAGNDVIDLRLRTETDDVHYPQRIQKNTIILDGGAGDDEITVETDVLSGNVITVRGGTGTDTFVFEVDGDPAITLDFSKTYDRTVFGVSLSGIEAVAVETGAGNDILTGGFGADTLRSDEGNDRLDGGRGADRLYGGEGDDTYFVDDASDRVREYEDEGRDVVYAASDYTLGNDDAFIEELRADAGSRGVALTGNALDNLIVGGAGIDTLRGGGGKDTLIGGLGDDTYVLDDSKVTLVEKAKGGIDTIQTVATYTLTDINFENLTLTGSAAANGFGNAAANRIVGNAGANALWGYGGDDVLDASAGGRDSLYGGLGNDTYIVSGPGTVLIESAGQGTDLVRSSVSYTLAANFENLELTGSAGLNGTGNAAANTLTGNGARNTLDGKAGADVMAGLGGDDTYAIDDAGDRVLEGKGQGKDTVLASATYALIAGQEVEVLQLAKGTATRALNLTGNEFANTLIGNDGANVLEGRLGADILTGKAGKDTFIFASTLGKGNIDRIIDFSAKDDTIKLDDAAFKGLLSGQLSPGQFKDLSLAKIDSDDRILYDRKTGTLSYDADGFGKASAVVFAVLDNKAEMSAADFFVI</sequence>
<dbReference type="PROSITE" id="PS00330">
    <property type="entry name" value="HEMOLYSIN_CALCIUM"/>
    <property type="match status" value="3"/>
</dbReference>
<comment type="subcellular location">
    <subcellularLocation>
        <location evidence="1">Membrane</location>
    </subcellularLocation>
    <subcellularLocation>
        <location evidence="2">Secreted</location>
    </subcellularLocation>
</comment>
<feature type="region of interest" description="Disordered" evidence="8">
    <location>
        <begin position="236"/>
        <end position="260"/>
    </location>
</feature>
<organism evidence="9 10">
    <name type="scientific">Methylorubrum salsuginis</name>
    <dbReference type="NCBI Taxonomy" id="414703"/>
    <lineage>
        <taxon>Bacteria</taxon>
        <taxon>Pseudomonadati</taxon>
        <taxon>Pseudomonadota</taxon>
        <taxon>Alphaproteobacteria</taxon>
        <taxon>Hyphomicrobiales</taxon>
        <taxon>Methylobacteriaceae</taxon>
        <taxon>Methylorubrum</taxon>
    </lineage>
</organism>
<proteinExistence type="predicted"/>
<protein>
    <submittedName>
        <fullName evidence="9">Ca2+-binding protein, RTX toxin-related</fullName>
    </submittedName>
</protein>
<evidence type="ECO:0000256" key="2">
    <source>
        <dbReference type="ARBA" id="ARBA00004613"/>
    </source>
</evidence>
<dbReference type="InterPro" id="IPR018511">
    <property type="entry name" value="Hemolysin-typ_Ca-bd_CS"/>
</dbReference>
<evidence type="ECO:0000256" key="7">
    <source>
        <dbReference type="ARBA" id="ARBA00023136"/>
    </source>
</evidence>